<dbReference type="GO" id="GO:0016853">
    <property type="term" value="F:isomerase activity"/>
    <property type="evidence" value="ECO:0007669"/>
    <property type="project" value="UniProtKB-KW"/>
</dbReference>
<sequence length="278" mass="31463">MSWWGMTDLDLGEGEPLSPDEKARRIAEAGFDGIDGFLPAPEEADAWRERLDRHGLLFGVNAYPKSAAELETFLRAAKAFGRVRYVNAQVLTPFLTGEPAAKLLADVAGLSREYGIPVHVETHRGTITQDLVRTVEYAERVLTLGLTIDYSHYVVAGELHTVSEEAENWLQRLLPRTRAIHGRVSNGEQVQVGLGERGEHPMLGPFERWWRDGMRHWRESAAKSDRLPFVCELGPPPYAITAEDRDGRRRELDDRWKQSLLLAGIARRLWRESAETSR</sequence>
<dbReference type="InterPro" id="IPR036237">
    <property type="entry name" value="Xyl_isomerase-like_sf"/>
</dbReference>
<dbReference type="Gene3D" id="3.20.20.150">
    <property type="entry name" value="Divalent-metal-dependent TIM barrel enzymes"/>
    <property type="match status" value="1"/>
</dbReference>
<feature type="domain" description="Xylose isomerase-like TIM barrel" evidence="1">
    <location>
        <begin position="24"/>
        <end position="186"/>
    </location>
</feature>
<keyword evidence="3" id="KW-1185">Reference proteome</keyword>
<dbReference type="Proteomes" id="UP000553776">
    <property type="component" value="Unassembled WGS sequence"/>
</dbReference>
<comment type="caution">
    <text evidence="2">The sequence shown here is derived from an EMBL/GenBank/DDBJ whole genome shotgun (WGS) entry which is preliminary data.</text>
</comment>
<dbReference type="EMBL" id="JACJVR010000140">
    <property type="protein sequence ID" value="MBB6695778.1"/>
    <property type="molecule type" value="Genomic_DNA"/>
</dbReference>
<name>A0A841U9W8_9BACL</name>
<gene>
    <name evidence="2" type="ORF">H7B90_30735</name>
</gene>
<protein>
    <submittedName>
        <fullName evidence="2">Sugar phosphate isomerase/epimerase</fullName>
    </submittedName>
</protein>
<dbReference type="Pfam" id="PF01261">
    <property type="entry name" value="AP_endonuc_2"/>
    <property type="match status" value="1"/>
</dbReference>
<keyword evidence="2" id="KW-0413">Isomerase</keyword>
<evidence type="ECO:0000313" key="2">
    <source>
        <dbReference type="EMBL" id="MBB6695778.1"/>
    </source>
</evidence>
<organism evidence="2 3">
    <name type="scientific">Cohnella xylanilytica</name>
    <dbReference type="NCBI Taxonomy" id="557555"/>
    <lineage>
        <taxon>Bacteria</taxon>
        <taxon>Bacillati</taxon>
        <taxon>Bacillota</taxon>
        <taxon>Bacilli</taxon>
        <taxon>Bacillales</taxon>
        <taxon>Paenibacillaceae</taxon>
        <taxon>Cohnella</taxon>
    </lineage>
</organism>
<accession>A0A841U9W8</accession>
<dbReference type="AlphaFoldDB" id="A0A841U9W8"/>
<evidence type="ECO:0000259" key="1">
    <source>
        <dbReference type="Pfam" id="PF01261"/>
    </source>
</evidence>
<dbReference type="InterPro" id="IPR013022">
    <property type="entry name" value="Xyl_isomerase-like_TIM-brl"/>
</dbReference>
<proteinExistence type="predicted"/>
<evidence type="ECO:0000313" key="3">
    <source>
        <dbReference type="Proteomes" id="UP000553776"/>
    </source>
</evidence>
<dbReference type="SUPFAM" id="SSF51658">
    <property type="entry name" value="Xylose isomerase-like"/>
    <property type="match status" value="1"/>
</dbReference>
<reference evidence="2 3" key="1">
    <citation type="submission" date="2020-08" db="EMBL/GenBank/DDBJ databases">
        <title>Cohnella phylogeny.</title>
        <authorList>
            <person name="Dunlap C."/>
        </authorList>
    </citation>
    <scope>NUCLEOTIDE SEQUENCE [LARGE SCALE GENOMIC DNA]</scope>
    <source>
        <strain evidence="2 3">DSM 25239</strain>
    </source>
</reference>